<dbReference type="AlphaFoldDB" id="A0A9W8W886"/>
<keyword evidence="1" id="KW-0812">Transmembrane</keyword>
<sequence length="246" mass="27742">MARSNVSLGLLLVELALALMAILLFGVAYPDRFRWGLWENGGEEGWNSNPNDRIYSYANYREAPEVPLIWQRRLAQSNFAVAILSLVICVARVPLSYLGSISRYISAFYDALLLCFWAMSLTNQASGDFSDPEHPSPRPWYLTHECSAAWQRNQGYCRIAQASFAVSVLAAVLYGVRLLREALLVAYDMGRKHEQRLSVRDVDEEMGEKYTDNEHETAVCLTVQRGSWQDQALSPVLAFFPSGYDG</sequence>
<protein>
    <recommendedName>
        <fullName evidence="4">MARVEL domain-containing protein</fullName>
    </recommendedName>
</protein>
<proteinExistence type="predicted"/>
<feature type="transmembrane region" description="Helical" evidence="1">
    <location>
        <begin position="74"/>
        <end position="95"/>
    </location>
</feature>
<keyword evidence="3" id="KW-1185">Reference proteome</keyword>
<reference evidence="2" key="1">
    <citation type="submission" date="2022-10" db="EMBL/GenBank/DDBJ databases">
        <title>Tapping the CABI collections for fungal endophytes: first genome assemblies for Collariella, Neodidymelliopsis, Ascochyta clinopodiicola, Didymella pomorum, Didymosphaeria variabile, Neocosmospora piperis and Neocucurbitaria cava.</title>
        <authorList>
            <person name="Hill R."/>
        </authorList>
    </citation>
    <scope>NUCLEOTIDE SEQUENCE</scope>
    <source>
        <strain evidence="2">IMI 366586</strain>
    </source>
</reference>
<dbReference type="OrthoDB" id="5352400at2759"/>
<dbReference type="Proteomes" id="UP001140502">
    <property type="component" value="Unassembled WGS sequence"/>
</dbReference>
<feature type="transmembrane region" description="Helical" evidence="1">
    <location>
        <begin position="7"/>
        <end position="29"/>
    </location>
</feature>
<accession>A0A9W8W886</accession>
<keyword evidence="1" id="KW-1133">Transmembrane helix</keyword>
<evidence type="ECO:0000313" key="2">
    <source>
        <dbReference type="EMBL" id="KAJ4315504.1"/>
    </source>
</evidence>
<gene>
    <name evidence="2" type="ORF">N0V84_008330</name>
</gene>
<dbReference type="EMBL" id="JAPEUR010000202">
    <property type="protein sequence ID" value="KAJ4315504.1"/>
    <property type="molecule type" value="Genomic_DNA"/>
</dbReference>
<evidence type="ECO:0000313" key="3">
    <source>
        <dbReference type="Proteomes" id="UP001140502"/>
    </source>
</evidence>
<organism evidence="2 3">
    <name type="scientific">Fusarium piperis</name>
    <dbReference type="NCBI Taxonomy" id="1435070"/>
    <lineage>
        <taxon>Eukaryota</taxon>
        <taxon>Fungi</taxon>
        <taxon>Dikarya</taxon>
        <taxon>Ascomycota</taxon>
        <taxon>Pezizomycotina</taxon>
        <taxon>Sordariomycetes</taxon>
        <taxon>Hypocreomycetidae</taxon>
        <taxon>Hypocreales</taxon>
        <taxon>Nectriaceae</taxon>
        <taxon>Fusarium</taxon>
        <taxon>Fusarium solani species complex</taxon>
    </lineage>
</organism>
<name>A0A9W8W886_9HYPO</name>
<evidence type="ECO:0008006" key="4">
    <source>
        <dbReference type="Google" id="ProtNLM"/>
    </source>
</evidence>
<evidence type="ECO:0000256" key="1">
    <source>
        <dbReference type="SAM" id="Phobius"/>
    </source>
</evidence>
<keyword evidence="1" id="KW-0472">Membrane</keyword>
<comment type="caution">
    <text evidence="2">The sequence shown here is derived from an EMBL/GenBank/DDBJ whole genome shotgun (WGS) entry which is preliminary data.</text>
</comment>